<dbReference type="AlphaFoldDB" id="A0A198ADX6"/>
<dbReference type="RefSeq" id="WP_068663654.1">
    <property type="nucleotide sequence ID" value="NZ_LYPB01000058.1"/>
</dbReference>
<keyword evidence="2" id="KW-1185">Reference proteome</keyword>
<organism evidence="1 2">
    <name type="scientific">Paenibacillus oryzisoli</name>
    <dbReference type="NCBI Taxonomy" id="1850517"/>
    <lineage>
        <taxon>Bacteria</taxon>
        <taxon>Bacillati</taxon>
        <taxon>Bacillota</taxon>
        <taxon>Bacilli</taxon>
        <taxon>Bacillales</taxon>
        <taxon>Paenibacillaceae</taxon>
        <taxon>Paenibacillus</taxon>
    </lineage>
</organism>
<evidence type="ECO:0000313" key="1">
    <source>
        <dbReference type="EMBL" id="OAS19256.1"/>
    </source>
</evidence>
<reference evidence="1 2" key="1">
    <citation type="submission" date="2016-05" db="EMBL/GenBank/DDBJ databases">
        <title>Paenibacillus sp. 1ZS3-15 nov., isolated from the rhizosphere soil.</title>
        <authorList>
            <person name="Zhang X.X."/>
            <person name="Zhang J."/>
        </authorList>
    </citation>
    <scope>NUCLEOTIDE SEQUENCE [LARGE SCALE GENOMIC DNA]</scope>
    <source>
        <strain evidence="1 2">1ZS3-15</strain>
    </source>
</reference>
<dbReference type="STRING" id="1850517.A8708_26460"/>
<dbReference type="Proteomes" id="UP000078454">
    <property type="component" value="Unassembled WGS sequence"/>
</dbReference>
<protein>
    <submittedName>
        <fullName evidence="1">Uncharacterized protein</fullName>
    </submittedName>
</protein>
<sequence>MITVKRRIKRDGYNYTVDFHVRKEAIDAVYGVSSGNISTGRLSNKAVLLLRSGVEIETEETEESVLKMLTE</sequence>
<evidence type="ECO:0000313" key="2">
    <source>
        <dbReference type="Proteomes" id="UP000078454"/>
    </source>
</evidence>
<name>A0A198ADX6_9BACL</name>
<comment type="caution">
    <text evidence="1">The sequence shown here is derived from an EMBL/GenBank/DDBJ whole genome shotgun (WGS) entry which is preliminary data.</text>
</comment>
<dbReference type="EMBL" id="LYPB01000058">
    <property type="protein sequence ID" value="OAS19256.1"/>
    <property type="molecule type" value="Genomic_DNA"/>
</dbReference>
<proteinExistence type="predicted"/>
<gene>
    <name evidence="1" type="ORF">A8708_26460</name>
</gene>
<accession>A0A198ADX6</accession>